<feature type="compositionally biased region" description="Basic and acidic residues" evidence="1">
    <location>
        <begin position="183"/>
        <end position="194"/>
    </location>
</feature>
<feature type="compositionally biased region" description="Basic and acidic residues" evidence="1">
    <location>
        <begin position="1"/>
        <end position="28"/>
    </location>
</feature>
<feature type="compositionally biased region" description="Acidic residues" evidence="1">
    <location>
        <begin position="114"/>
        <end position="128"/>
    </location>
</feature>
<evidence type="ECO:0000256" key="1">
    <source>
        <dbReference type="SAM" id="MobiDB-lite"/>
    </source>
</evidence>
<evidence type="ECO:0000313" key="3">
    <source>
        <dbReference type="Proteomes" id="UP001634394"/>
    </source>
</evidence>
<feature type="region of interest" description="Disordered" evidence="1">
    <location>
        <begin position="245"/>
        <end position="265"/>
    </location>
</feature>
<protein>
    <submittedName>
        <fullName evidence="2">Uncharacterized protein</fullName>
    </submittedName>
</protein>
<accession>A0ABD3XKH7</accession>
<feature type="region of interest" description="Disordered" evidence="1">
    <location>
        <begin position="1"/>
        <end position="146"/>
    </location>
</feature>
<organism evidence="2 3">
    <name type="scientific">Sinanodonta woodiana</name>
    <name type="common">Chinese pond mussel</name>
    <name type="synonym">Anodonta woodiana</name>
    <dbReference type="NCBI Taxonomy" id="1069815"/>
    <lineage>
        <taxon>Eukaryota</taxon>
        <taxon>Metazoa</taxon>
        <taxon>Spiralia</taxon>
        <taxon>Lophotrochozoa</taxon>
        <taxon>Mollusca</taxon>
        <taxon>Bivalvia</taxon>
        <taxon>Autobranchia</taxon>
        <taxon>Heteroconchia</taxon>
        <taxon>Palaeoheterodonta</taxon>
        <taxon>Unionida</taxon>
        <taxon>Unionoidea</taxon>
        <taxon>Unionidae</taxon>
        <taxon>Unioninae</taxon>
        <taxon>Sinanodonta</taxon>
    </lineage>
</organism>
<feature type="region of interest" description="Disordered" evidence="1">
    <location>
        <begin position="167"/>
        <end position="194"/>
    </location>
</feature>
<sequence length="611" mass="70727">MSLSADDRKHVWKDHQDSLKKIKTKLSDGRSPIQKRRTPVRTPEISTGKGFQAGRRSHSPYGKYRQTTPPYLPRLETSPKHGQLRSPRDLRGQRYDVVPPLPGRKSKSRRSDDYDSWGEESNSDDSEDERARYQPQPYPYSYPVPHFQSYGPPPPVVYGPPFAMYYPPPPPNHGKGKHRKEKASKPDVYKVHSKTPRYEDVNSRLLDKPQRSKKKQKVQFMPQAVAYPVQNGYFGYPVGATYPGYDTGRHRHDDTDDSERDEPQRRYKYIQPRDSPYTPVADSYVARRYKDEPERLMYYYVQDHPLFAESLIDWFINQCLDELIPDLLIDVLNDIDVLPDDHTALHQVRDELIASEVPKLVHDIVRESLNDMVNEYLLLQDSNKDPLEDFLTQIVNEAVKDATTIVVKETVKEMAQDYLQYQYTENVFDDIVSDYIESLGADLLEDAVFEIYAEEFIEKEVIATELEEEVPEIAKEVLSHYDNKITRREMLEVSNQAGEKLIDSFMLEYLITLVARQGYVWTESDYANKLMDDMITSILLGQLFAVRNDRSKTINNSSLRKIHEKAVTDVALDVLLQHLLASLDEDLADVDEYERGMTGQDLFGAAFDIKR</sequence>
<dbReference type="Proteomes" id="UP001634394">
    <property type="component" value="Unassembled WGS sequence"/>
</dbReference>
<name>A0ABD3XKH7_SINWO</name>
<comment type="caution">
    <text evidence="2">The sequence shown here is derived from an EMBL/GenBank/DDBJ whole genome shotgun (WGS) entry which is preliminary data.</text>
</comment>
<dbReference type="EMBL" id="JBJQND010000002">
    <property type="protein sequence ID" value="KAL3886699.1"/>
    <property type="molecule type" value="Genomic_DNA"/>
</dbReference>
<proteinExistence type="predicted"/>
<keyword evidence="3" id="KW-1185">Reference proteome</keyword>
<gene>
    <name evidence="2" type="ORF">ACJMK2_026678</name>
</gene>
<reference evidence="2 3" key="1">
    <citation type="submission" date="2024-11" db="EMBL/GenBank/DDBJ databases">
        <title>Chromosome-level genome assembly of the freshwater bivalve Anodonta woodiana.</title>
        <authorList>
            <person name="Chen X."/>
        </authorList>
    </citation>
    <scope>NUCLEOTIDE SEQUENCE [LARGE SCALE GENOMIC DNA]</scope>
    <source>
        <strain evidence="2">MN2024</strain>
        <tissue evidence="2">Gills</tissue>
    </source>
</reference>
<evidence type="ECO:0000313" key="2">
    <source>
        <dbReference type="EMBL" id="KAL3886699.1"/>
    </source>
</evidence>
<dbReference type="AlphaFoldDB" id="A0ABD3XKH7"/>